<protein>
    <submittedName>
        <fullName evidence="1">Uncharacterized protein</fullName>
    </submittedName>
</protein>
<sequence length="338" mass="38163">MKIKAFYLVLFTLICAVMMAGCTGQTGDKNSGMVSNHTVNGSVPDVSSLTSTDESAKKTLVHTGPAETGGTYYNIRIVPASELDKLQKEMGPDEYLIKNDKDYVLGIVSSRGLTLRGDLMQIEKETGSTGKEFDKEDVVLHLLDITFGLDNSKIKLFKSDKKYQFWLDGYYTDSEIAYVKNLSTMFNSLSGTTEFEDEDVILGFLQSNYEVIPYNYYNIKIFTEKMLQQYYDDKKKDSDHLIKNKNGVLIGIVNDDYIYLVNTLSEEDQRYYILKGLLYSMGLHGVSYKNKESIFYRNEGMNRELSDLDKEAIKILYGGGLKTGDTLEAARKTFGLST</sequence>
<accession>A0A2V2N5X2</accession>
<dbReference type="RefSeq" id="WP_109967185.1">
    <property type="nucleotide sequence ID" value="NZ_CP176093.1"/>
</dbReference>
<evidence type="ECO:0000313" key="2">
    <source>
        <dbReference type="Proteomes" id="UP000245657"/>
    </source>
</evidence>
<keyword evidence="2" id="KW-1185">Reference proteome</keyword>
<dbReference type="AlphaFoldDB" id="A0A2V2N5X2"/>
<dbReference type="GeneID" id="97549242"/>
<proteinExistence type="predicted"/>
<reference evidence="1 2" key="1">
    <citation type="submission" date="2018-05" db="EMBL/GenBank/DDBJ databases">
        <title>Draft genome of Methanospirillum lacunae Ki8-1.</title>
        <authorList>
            <person name="Dueholm M.S."/>
            <person name="Nielsen P.H."/>
            <person name="Bakmann L.F."/>
            <person name="Otzen D.E."/>
        </authorList>
    </citation>
    <scope>NUCLEOTIDE SEQUENCE [LARGE SCALE GENOMIC DNA]</scope>
    <source>
        <strain evidence="1 2">Ki8-1</strain>
    </source>
</reference>
<gene>
    <name evidence="1" type="ORF">DK846_01695</name>
</gene>
<name>A0A2V2N5X2_9EURY</name>
<dbReference type="OrthoDB" id="116672at2157"/>
<evidence type="ECO:0000313" key="1">
    <source>
        <dbReference type="EMBL" id="PWR73905.1"/>
    </source>
</evidence>
<dbReference type="EMBL" id="QGMY01000002">
    <property type="protein sequence ID" value="PWR73905.1"/>
    <property type="molecule type" value="Genomic_DNA"/>
</dbReference>
<dbReference type="Proteomes" id="UP000245657">
    <property type="component" value="Unassembled WGS sequence"/>
</dbReference>
<comment type="caution">
    <text evidence="1">The sequence shown here is derived from an EMBL/GenBank/DDBJ whole genome shotgun (WGS) entry which is preliminary data.</text>
</comment>
<organism evidence="1 2">
    <name type="scientific">Methanospirillum lacunae</name>
    <dbReference type="NCBI Taxonomy" id="668570"/>
    <lineage>
        <taxon>Archaea</taxon>
        <taxon>Methanobacteriati</taxon>
        <taxon>Methanobacteriota</taxon>
        <taxon>Stenosarchaea group</taxon>
        <taxon>Methanomicrobia</taxon>
        <taxon>Methanomicrobiales</taxon>
        <taxon>Methanospirillaceae</taxon>
        <taxon>Methanospirillum</taxon>
    </lineage>
</organism>
<dbReference type="PROSITE" id="PS51257">
    <property type="entry name" value="PROKAR_LIPOPROTEIN"/>
    <property type="match status" value="1"/>
</dbReference>